<dbReference type="RefSeq" id="WP_173492997.1">
    <property type="nucleotide sequence ID" value="NZ_CP054056.1"/>
</dbReference>
<evidence type="ECO:0000313" key="1">
    <source>
        <dbReference type="EMBL" id="QKJ24698.1"/>
    </source>
</evidence>
<sequence length="227" mass="24556">MNWFTGADADWVDDAIRNSGANPNATPTRESYSSWIRSLNSCNMGNAGIGSKGPYINQCLKGAPATHETETASHEYFHTVQSSTMTWSSLPHWFIEGSATFVGIHVGGNSAGEFKGTRAFTVGRWTGGLDQGIRDAVRTADANAIVQRFKDLQGSQAPGQIQTSGYALGMFLTEALVASKGFDHWVEYLTTIKSLGFAQATEKSYGLTLDQLYVKVAPYVISQLKGN</sequence>
<protein>
    <submittedName>
        <fullName evidence="1">Uncharacterized protein</fullName>
    </submittedName>
</protein>
<dbReference type="Proteomes" id="UP000501003">
    <property type="component" value="Chromosome"/>
</dbReference>
<dbReference type="EMBL" id="CP054056">
    <property type="protein sequence ID" value="QKJ24698.1"/>
    <property type="molecule type" value="Genomic_DNA"/>
</dbReference>
<dbReference type="AlphaFoldDB" id="A0A7D4UL50"/>
<keyword evidence="2" id="KW-1185">Reference proteome</keyword>
<dbReference type="KEGG" id="aqg:HRU87_00340"/>
<gene>
    <name evidence="1" type="ORF">HRU87_00340</name>
</gene>
<accession>A0A7D4UL50</accession>
<evidence type="ECO:0000313" key="2">
    <source>
        <dbReference type="Proteomes" id="UP000501003"/>
    </source>
</evidence>
<reference evidence="1 2" key="1">
    <citation type="submission" date="2020-05" db="EMBL/GenBank/DDBJ databases">
        <title>Aquirufa sp. strain 15G-AUS-rot a new Aquirufa species.</title>
        <authorList>
            <person name="Pitt A."/>
            <person name="Hahn M.W."/>
        </authorList>
    </citation>
    <scope>NUCLEOTIDE SEQUENCE [LARGE SCALE GENOMIC DNA]</scope>
    <source>
        <strain evidence="1 2">15G-AUS-rot</strain>
    </source>
</reference>
<proteinExistence type="predicted"/>
<name>A0A7D4UL50_9MICO</name>
<organism evidence="1 2">
    <name type="scientific">Aquiluna borgnonia</name>
    <dbReference type="NCBI Taxonomy" id="2499157"/>
    <lineage>
        <taxon>Bacteria</taxon>
        <taxon>Bacillati</taxon>
        <taxon>Actinomycetota</taxon>
        <taxon>Actinomycetes</taxon>
        <taxon>Micrococcales</taxon>
        <taxon>Microbacteriaceae</taxon>
        <taxon>Luna cluster</taxon>
        <taxon>Luna-1 subcluster</taxon>
        <taxon>Aquiluna</taxon>
    </lineage>
</organism>